<dbReference type="InParanoid" id="A0A2J6SRQ5"/>
<evidence type="ECO:0000313" key="2">
    <source>
        <dbReference type="EMBL" id="PMD53461.1"/>
    </source>
</evidence>
<protein>
    <submittedName>
        <fullName evidence="2">Uncharacterized protein</fullName>
    </submittedName>
</protein>
<gene>
    <name evidence="2" type="ORF">K444DRAFT_700577</name>
</gene>
<evidence type="ECO:0000256" key="1">
    <source>
        <dbReference type="SAM" id="MobiDB-lite"/>
    </source>
</evidence>
<proteinExistence type="predicted"/>
<sequence>MIGRTALQDPSVSRPHKCVTLAPSRQERGKGAVATIPTAVDGHPWRQEKCYICFAIRKQLRLKTARQLASAAVEKSIKEEQEQDCIKQDTRENNLTQDDNESTTAKSKNIGLCRVRRPQEAKQPLQNSSRKL</sequence>
<evidence type="ECO:0000313" key="3">
    <source>
        <dbReference type="Proteomes" id="UP000235371"/>
    </source>
</evidence>
<dbReference type="RefSeq" id="XP_024730365.1">
    <property type="nucleotide sequence ID" value="XM_024888015.1"/>
</dbReference>
<dbReference type="GeneID" id="36596091"/>
<feature type="compositionally biased region" description="Basic and acidic residues" evidence="1">
    <location>
        <begin position="79"/>
        <end position="92"/>
    </location>
</feature>
<feature type="compositionally biased region" description="Polar residues" evidence="1">
    <location>
        <begin position="93"/>
        <end position="107"/>
    </location>
</feature>
<accession>A0A2J6SRQ5</accession>
<dbReference type="AlphaFoldDB" id="A0A2J6SRQ5"/>
<keyword evidence="3" id="KW-1185">Reference proteome</keyword>
<dbReference type="Proteomes" id="UP000235371">
    <property type="component" value="Unassembled WGS sequence"/>
</dbReference>
<name>A0A2J6SRQ5_9HELO</name>
<feature type="region of interest" description="Disordered" evidence="1">
    <location>
        <begin position="79"/>
        <end position="132"/>
    </location>
</feature>
<reference evidence="2 3" key="1">
    <citation type="submission" date="2016-04" db="EMBL/GenBank/DDBJ databases">
        <title>A degradative enzymes factory behind the ericoid mycorrhizal symbiosis.</title>
        <authorList>
            <consortium name="DOE Joint Genome Institute"/>
            <person name="Martino E."/>
            <person name="Morin E."/>
            <person name="Grelet G."/>
            <person name="Kuo A."/>
            <person name="Kohler A."/>
            <person name="Daghino S."/>
            <person name="Barry K."/>
            <person name="Choi C."/>
            <person name="Cichocki N."/>
            <person name="Clum A."/>
            <person name="Copeland A."/>
            <person name="Hainaut M."/>
            <person name="Haridas S."/>
            <person name="Labutti K."/>
            <person name="Lindquist E."/>
            <person name="Lipzen A."/>
            <person name="Khouja H.-R."/>
            <person name="Murat C."/>
            <person name="Ohm R."/>
            <person name="Olson A."/>
            <person name="Spatafora J."/>
            <person name="Veneault-Fourrey C."/>
            <person name="Henrissat B."/>
            <person name="Grigoriev I."/>
            <person name="Martin F."/>
            <person name="Perotto S."/>
        </authorList>
    </citation>
    <scope>NUCLEOTIDE SEQUENCE [LARGE SCALE GENOMIC DNA]</scope>
    <source>
        <strain evidence="2 3">E</strain>
    </source>
</reference>
<dbReference type="EMBL" id="KZ613872">
    <property type="protein sequence ID" value="PMD53461.1"/>
    <property type="molecule type" value="Genomic_DNA"/>
</dbReference>
<organism evidence="2 3">
    <name type="scientific">Hyaloscypha bicolor E</name>
    <dbReference type="NCBI Taxonomy" id="1095630"/>
    <lineage>
        <taxon>Eukaryota</taxon>
        <taxon>Fungi</taxon>
        <taxon>Dikarya</taxon>
        <taxon>Ascomycota</taxon>
        <taxon>Pezizomycotina</taxon>
        <taxon>Leotiomycetes</taxon>
        <taxon>Helotiales</taxon>
        <taxon>Hyaloscyphaceae</taxon>
        <taxon>Hyaloscypha</taxon>
        <taxon>Hyaloscypha bicolor</taxon>
    </lineage>
</organism>